<dbReference type="InterPro" id="IPR052367">
    <property type="entry name" value="Thiosulfate_ST/Rhodanese-like"/>
</dbReference>
<dbReference type="Pfam" id="PF00581">
    <property type="entry name" value="Rhodanese"/>
    <property type="match status" value="1"/>
</dbReference>
<reference evidence="2 3" key="1">
    <citation type="journal article" date="2024" name="Nat. Commun.">
        <title>Phylogenomics reveals the evolutionary origins of lichenization in chlorophyte algae.</title>
        <authorList>
            <person name="Puginier C."/>
            <person name="Libourel C."/>
            <person name="Otte J."/>
            <person name="Skaloud P."/>
            <person name="Haon M."/>
            <person name="Grisel S."/>
            <person name="Petersen M."/>
            <person name="Berrin J.G."/>
            <person name="Delaux P.M."/>
            <person name="Dal Grande F."/>
            <person name="Keller J."/>
        </authorList>
    </citation>
    <scope>NUCLEOTIDE SEQUENCE [LARGE SCALE GENOMIC DNA]</scope>
    <source>
        <strain evidence="2 3">SAG 2043</strain>
    </source>
</reference>
<feature type="domain" description="Rhodanese" evidence="1">
    <location>
        <begin position="87"/>
        <end position="188"/>
    </location>
</feature>
<evidence type="ECO:0000313" key="3">
    <source>
        <dbReference type="Proteomes" id="UP001489004"/>
    </source>
</evidence>
<dbReference type="InterPro" id="IPR001763">
    <property type="entry name" value="Rhodanese-like_dom"/>
</dbReference>
<organism evidence="2 3">
    <name type="scientific">[Myrmecia] bisecta</name>
    <dbReference type="NCBI Taxonomy" id="41462"/>
    <lineage>
        <taxon>Eukaryota</taxon>
        <taxon>Viridiplantae</taxon>
        <taxon>Chlorophyta</taxon>
        <taxon>core chlorophytes</taxon>
        <taxon>Trebouxiophyceae</taxon>
        <taxon>Trebouxiales</taxon>
        <taxon>Trebouxiaceae</taxon>
        <taxon>Myrmecia</taxon>
    </lineage>
</organism>
<dbReference type="InterPro" id="IPR036873">
    <property type="entry name" value="Rhodanese-like_dom_sf"/>
</dbReference>
<sequence length="188" mass="20472">MLRTLSSCVNTSFRLVPASQTRKPVIHCSSFGGAYLPQPQLRHGAHSIQGLLPSSRRQTGQVRGFHVACTAEVSLKNVSVKEAKQMMDSGATYLDVRTEQEFEAGHAPGAINVPFMLTTVDGLALNQSFISEVKKQLSDKHAEIVVGCKMGKRSEMAVKILEEEHYSNLNNVTGGFDAWSAQGLPTDK</sequence>
<proteinExistence type="predicted"/>
<gene>
    <name evidence="2" type="ORF">WJX72_003623</name>
</gene>
<dbReference type="SUPFAM" id="SSF52821">
    <property type="entry name" value="Rhodanese/Cell cycle control phosphatase"/>
    <property type="match status" value="1"/>
</dbReference>
<dbReference type="PROSITE" id="PS50206">
    <property type="entry name" value="RHODANESE_3"/>
    <property type="match status" value="1"/>
</dbReference>
<dbReference type="CDD" id="cd00158">
    <property type="entry name" value="RHOD"/>
    <property type="match status" value="1"/>
</dbReference>
<dbReference type="Proteomes" id="UP001489004">
    <property type="component" value="Unassembled WGS sequence"/>
</dbReference>
<dbReference type="PANTHER" id="PTHR45431">
    <property type="entry name" value="RHODANESE-LIKE DOMAIN-CONTAINING PROTEIN 15, CHLOROPLASTIC"/>
    <property type="match status" value="1"/>
</dbReference>
<evidence type="ECO:0000259" key="1">
    <source>
        <dbReference type="PROSITE" id="PS50206"/>
    </source>
</evidence>
<accession>A0AAW1R640</accession>
<evidence type="ECO:0000313" key="2">
    <source>
        <dbReference type="EMBL" id="KAK9829044.1"/>
    </source>
</evidence>
<keyword evidence="3" id="KW-1185">Reference proteome</keyword>
<dbReference type="EMBL" id="JALJOR010000001">
    <property type="protein sequence ID" value="KAK9829044.1"/>
    <property type="molecule type" value="Genomic_DNA"/>
</dbReference>
<name>A0AAW1R640_9CHLO</name>
<comment type="caution">
    <text evidence="2">The sequence shown here is derived from an EMBL/GenBank/DDBJ whole genome shotgun (WGS) entry which is preliminary data.</text>
</comment>
<protein>
    <recommendedName>
        <fullName evidence="1">Rhodanese domain-containing protein</fullName>
    </recommendedName>
</protein>
<dbReference type="PANTHER" id="PTHR45431:SF3">
    <property type="entry name" value="RHODANESE-LIKE DOMAIN-CONTAINING PROTEIN 15, CHLOROPLASTIC"/>
    <property type="match status" value="1"/>
</dbReference>
<dbReference type="AlphaFoldDB" id="A0AAW1R640"/>
<dbReference type="Gene3D" id="3.40.250.10">
    <property type="entry name" value="Rhodanese-like domain"/>
    <property type="match status" value="1"/>
</dbReference>
<dbReference type="SMART" id="SM00450">
    <property type="entry name" value="RHOD"/>
    <property type="match status" value="1"/>
</dbReference>